<keyword evidence="2" id="KW-0732">Signal</keyword>
<dbReference type="GO" id="GO:0006491">
    <property type="term" value="P:N-glycan processing"/>
    <property type="evidence" value="ECO:0007669"/>
    <property type="project" value="TreeGrafter"/>
</dbReference>
<dbReference type="PANTHER" id="PTHR12630:SF1">
    <property type="entry name" value="GLUCOSIDASE 2 SUBUNIT BETA"/>
    <property type="match status" value="1"/>
</dbReference>
<keyword evidence="4" id="KW-1185">Reference proteome</keyword>
<dbReference type="EMBL" id="JADGJW010000609">
    <property type="protein sequence ID" value="KAJ3214575.1"/>
    <property type="molecule type" value="Genomic_DNA"/>
</dbReference>
<keyword evidence="1" id="KW-0175">Coiled coil</keyword>
<gene>
    <name evidence="3" type="ORF">HK099_006796</name>
</gene>
<feature type="coiled-coil region" evidence="1">
    <location>
        <begin position="183"/>
        <end position="237"/>
    </location>
</feature>
<dbReference type="PANTHER" id="PTHR12630">
    <property type="entry name" value="N-LINKED OLIGOSACCHARIDE PROCESSING"/>
    <property type="match status" value="1"/>
</dbReference>
<name>A0AAD5TXH4_9FUNG</name>
<dbReference type="Proteomes" id="UP001211065">
    <property type="component" value="Unassembled WGS sequence"/>
</dbReference>
<dbReference type="GO" id="GO:0017177">
    <property type="term" value="C:glucosidase II complex"/>
    <property type="evidence" value="ECO:0007669"/>
    <property type="project" value="TreeGrafter"/>
</dbReference>
<evidence type="ECO:0000313" key="3">
    <source>
        <dbReference type="EMBL" id="KAJ3214575.1"/>
    </source>
</evidence>
<reference evidence="3" key="1">
    <citation type="submission" date="2020-05" db="EMBL/GenBank/DDBJ databases">
        <title>Phylogenomic resolution of chytrid fungi.</title>
        <authorList>
            <person name="Stajich J.E."/>
            <person name="Amses K."/>
            <person name="Simmons R."/>
            <person name="Seto K."/>
            <person name="Myers J."/>
            <person name="Bonds A."/>
            <person name="Quandt C.A."/>
            <person name="Barry K."/>
            <person name="Liu P."/>
            <person name="Grigoriev I."/>
            <person name="Longcore J.E."/>
            <person name="James T.Y."/>
        </authorList>
    </citation>
    <scope>NUCLEOTIDE SEQUENCE</scope>
    <source>
        <strain evidence="3">JEL0476</strain>
    </source>
</reference>
<organism evidence="3 4">
    <name type="scientific">Clydaea vesicula</name>
    <dbReference type="NCBI Taxonomy" id="447962"/>
    <lineage>
        <taxon>Eukaryota</taxon>
        <taxon>Fungi</taxon>
        <taxon>Fungi incertae sedis</taxon>
        <taxon>Chytridiomycota</taxon>
        <taxon>Chytridiomycota incertae sedis</taxon>
        <taxon>Chytridiomycetes</taxon>
        <taxon>Lobulomycetales</taxon>
        <taxon>Lobulomycetaceae</taxon>
        <taxon>Clydaea</taxon>
    </lineage>
</organism>
<evidence type="ECO:0008006" key="5">
    <source>
        <dbReference type="Google" id="ProtNLM"/>
    </source>
</evidence>
<sequence>MKLFAATILLTFNALNLISSLSNLHGVNPKYLSKYSNNFLTCDGRNIKKEEINDGYLTDQSSHSNYFYFIDYCDCINGEDEPVNDGVCDEECCDGSDEYNGNICYIFSYLLTKLGFVTCPNTCKQAAVEYNRDKKKELEMKQVAMKTKLEYVNFHKTEKKRRELELKKLLSQIADSVALVEKYTKAKEEAQIYEERVEKLRNSTMAKKQQKECPTNLKAIRNDFKNLRNKLIKANEKINFLFEVVEPLNKKTLSEKSVEEEEFEEPVLSENCLRDPVLMEMKTNIEQLRYDNSEEVVVPAEPLEEEGDDVVYSIEELEKFFDPCQDNHSSGFECLKSGLNKIKLNLVGFYSWKGWNKLFYKTPLNLINSFLYKSSITKTGDEVVDDLESRFGEYKDLSEAEKNLELAENEKRDLESKIEKLETISGIDFGPLGIFEKLYEQCI</sequence>
<accession>A0AAD5TXH4</accession>
<feature type="chain" id="PRO_5042229646" description="Glucosidase 2 subunit beta" evidence="2">
    <location>
        <begin position="21"/>
        <end position="443"/>
    </location>
</feature>
<comment type="caution">
    <text evidence="3">The sequence shown here is derived from an EMBL/GenBank/DDBJ whole genome shotgun (WGS) entry which is preliminary data.</text>
</comment>
<evidence type="ECO:0000256" key="1">
    <source>
        <dbReference type="SAM" id="Coils"/>
    </source>
</evidence>
<feature type="non-terminal residue" evidence="3">
    <location>
        <position position="1"/>
    </location>
</feature>
<evidence type="ECO:0000256" key="2">
    <source>
        <dbReference type="SAM" id="SignalP"/>
    </source>
</evidence>
<evidence type="ECO:0000313" key="4">
    <source>
        <dbReference type="Proteomes" id="UP001211065"/>
    </source>
</evidence>
<proteinExistence type="predicted"/>
<feature type="coiled-coil region" evidence="1">
    <location>
        <begin position="397"/>
        <end position="424"/>
    </location>
</feature>
<dbReference type="InterPro" id="IPR039794">
    <property type="entry name" value="Gtb1-like"/>
</dbReference>
<dbReference type="AlphaFoldDB" id="A0AAD5TXH4"/>
<feature type="signal peptide" evidence="2">
    <location>
        <begin position="1"/>
        <end position="20"/>
    </location>
</feature>
<protein>
    <recommendedName>
        <fullName evidence="5">Glucosidase 2 subunit beta</fullName>
    </recommendedName>
</protein>